<feature type="coiled-coil region" evidence="2">
    <location>
        <begin position="743"/>
        <end position="773"/>
    </location>
</feature>
<feature type="compositionally biased region" description="Polar residues" evidence="3">
    <location>
        <begin position="244"/>
        <end position="254"/>
    </location>
</feature>
<dbReference type="InParanoid" id="A0A078BCR0"/>
<reference evidence="5 6" key="1">
    <citation type="submission" date="2014-06" db="EMBL/GenBank/DDBJ databases">
        <authorList>
            <person name="Swart Estienne"/>
        </authorList>
    </citation>
    <scope>NUCLEOTIDE SEQUENCE [LARGE SCALE GENOMIC DNA]</scope>
    <source>
        <strain evidence="5 6">130c</strain>
    </source>
</reference>
<dbReference type="OMA" id="HKRDENA"/>
<organism evidence="5 6">
    <name type="scientific">Stylonychia lemnae</name>
    <name type="common">Ciliate</name>
    <dbReference type="NCBI Taxonomy" id="5949"/>
    <lineage>
        <taxon>Eukaryota</taxon>
        <taxon>Sar</taxon>
        <taxon>Alveolata</taxon>
        <taxon>Ciliophora</taxon>
        <taxon>Intramacronucleata</taxon>
        <taxon>Spirotrichea</taxon>
        <taxon>Stichotrichia</taxon>
        <taxon>Sporadotrichida</taxon>
        <taxon>Oxytrichidae</taxon>
        <taxon>Stylonychinae</taxon>
        <taxon>Stylonychia</taxon>
    </lineage>
</organism>
<evidence type="ECO:0000256" key="3">
    <source>
        <dbReference type="SAM" id="MobiDB-lite"/>
    </source>
</evidence>
<dbReference type="PROSITE" id="PS50053">
    <property type="entry name" value="UBIQUITIN_2"/>
    <property type="match status" value="1"/>
</dbReference>
<evidence type="ECO:0000313" key="6">
    <source>
        <dbReference type="Proteomes" id="UP000039865"/>
    </source>
</evidence>
<dbReference type="CDD" id="cd01791">
    <property type="entry name" value="Ubl_UBL5"/>
    <property type="match status" value="1"/>
</dbReference>
<accession>A0A078BCR0</accession>
<dbReference type="InterPro" id="IPR000626">
    <property type="entry name" value="Ubiquitin-like_dom"/>
</dbReference>
<feature type="compositionally biased region" description="Basic and acidic residues" evidence="3">
    <location>
        <begin position="58"/>
        <end position="130"/>
    </location>
</feature>
<dbReference type="SUPFAM" id="SSF54236">
    <property type="entry name" value="Ubiquitin-like"/>
    <property type="match status" value="1"/>
</dbReference>
<gene>
    <name evidence="5" type="primary">Contig17207.g18326</name>
    <name evidence="5" type="ORF">STYLEM_20150</name>
</gene>
<dbReference type="SMART" id="SM00213">
    <property type="entry name" value="UBQ"/>
    <property type="match status" value="1"/>
</dbReference>
<dbReference type="InterPro" id="IPR039732">
    <property type="entry name" value="Hub1/Ubl5"/>
</dbReference>
<dbReference type="PANTHER" id="PTHR13042">
    <property type="entry name" value="UBIQUITIN-LIKE PROTEIN 5"/>
    <property type="match status" value="1"/>
</dbReference>
<protein>
    <submittedName>
        <fullName evidence="5">Ubiquitin-like protein</fullName>
    </submittedName>
</protein>
<dbReference type="AlphaFoldDB" id="A0A078BCR0"/>
<dbReference type="EMBL" id="CCKQ01018998">
    <property type="protein sequence ID" value="CDW91002.1"/>
    <property type="molecule type" value="Genomic_DNA"/>
</dbReference>
<dbReference type="InterPro" id="IPR029071">
    <property type="entry name" value="Ubiquitin-like_domsf"/>
</dbReference>
<feature type="region of interest" description="Disordered" evidence="3">
    <location>
        <begin position="1"/>
        <end position="130"/>
    </location>
</feature>
<feature type="region of interest" description="Disordered" evidence="3">
    <location>
        <begin position="244"/>
        <end position="273"/>
    </location>
</feature>
<evidence type="ECO:0000313" key="5">
    <source>
        <dbReference type="EMBL" id="CDW91002.1"/>
    </source>
</evidence>
<dbReference type="Proteomes" id="UP000039865">
    <property type="component" value="Unassembled WGS sequence"/>
</dbReference>
<name>A0A078BCR0_STYLE</name>
<proteinExistence type="predicted"/>
<feature type="compositionally biased region" description="Basic residues" evidence="3">
    <location>
        <begin position="26"/>
        <end position="57"/>
    </location>
</feature>
<feature type="compositionally biased region" description="Basic and acidic residues" evidence="3">
    <location>
        <begin position="1"/>
        <end position="11"/>
    </location>
</feature>
<dbReference type="OrthoDB" id="3881at2759"/>
<feature type="coiled-coil region" evidence="2">
    <location>
        <begin position="451"/>
        <end position="496"/>
    </location>
</feature>
<keyword evidence="1" id="KW-0833">Ubl conjugation pathway</keyword>
<sequence length="1056" mass="124856">MESQALKESEKKSHRRSRSRSDSRDRKHHKKDHKKKEHKHRHSRSRSRSPRDKHRHRDRDLKEHRDHRDRDHKRESHRDRDQQRELEYKQRKEQSYQEKMEQKRKEKEAEWKAKREEELKNRPKKPHELKILAPPSSENRMMEVIVNDRLGQKVRVKCMPTDTVFSLKQLISAQTGVRAEKIKLQKQHQIYKDPITLEDYEIKEGMMLEIISQPCSKMIIVSIPPSQTLKFIVFITEVASASSQRENIPNGSQTTRERRSDQNHLPRLSVNSQNKRSMLSLQAQAQNLLGFNKTSAFSIYDSNAPKGKVMKSVKRAQSQAKNRRKIKSFTRNNLLADYEEGNIGSILLQSNKQIQPRLGKLSSNLTNENGIEGGKNEELNVEKLSLKHMLGDTKKEIAKFIKDIFEQKDQGTINQYVKNAESLKLVQKDIKDMKMHILLNVQQLNDMKYETQRRKDEIEFMNKQLEQLQIQQLSDMDQLQLKMAQLDEQVQKNEVKQTMEEMHLETLDNMIQREKKTILWYKNPIQKLKKEHKDADHTYKQLEVITLNLENEVVIQQKQIEKVTNRQKSRNTIINNQLQQYLQEVEQKQIFHEIYKNQDKIKQKDESEKIRQKLIYLRQRNLEVLKQKEQEEQVKQEAYKLEMKYQQDLLKLQKSCNLKEILDLQDYNNDLEFVSKQMKDIKHSLQLKREILLKTKLEAIKELVKLKYLDGKNDKAKIVTEANTEEKQEDQQQLSIHKRDENADMIKEKIMHARELKEEALRKYQRVKRLKAMSMIAISRIAMQCNNKFNQNQDQISDQDEQRHQNTPQITDRNLSQILSVCGLRLEHMISVSEKVRMINPLIFNQTKIKDILPQDYLGIDFKQYVQIPEQEDSNKNLIGALLLQEQQQNSQSALQNQDTLKSEKLEDIQASQNEFNLFDALMKNSVKKQSYLAGDESIFLNTAYKQKKDYLQQQQLAKILEMNKPKIKKIKKASNLVNDAISGLNGGEFKSRQILTARNNGSQSKQKNIDFYAYKTLANMDQETAVDKDLLRKARKQISPMIVRNKRMLFSDNIY</sequence>
<evidence type="ECO:0000256" key="2">
    <source>
        <dbReference type="SAM" id="Coils"/>
    </source>
</evidence>
<dbReference type="Gene3D" id="3.10.20.90">
    <property type="entry name" value="Phosphatidylinositol 3-kinase Catalytic Subunit, Chain A, domain 1"/>
    <property type="match status" value="1"/>
</dbReference>
<feature type="compositionally biased region" description="Basic and acidic residues" evidence="3">
    <location>
        <begin position="255"/>
        <end position="264"/>
    </location>
</feature>
<keyword evidence="6" id="KW-1185">Reference proteome</keyword>
<keyword evidence="2" id="KW-0175">Coiled coil</keyword>
<evidence type="ECO:0000259" key="4">
    <source>
        <dbReference type="PROSITE" id="PS50053"/>
    </source>
</evidence>
<evidence type="ECO:0000256" key="1">
    <source>
        <dbReference type="ARBA" id="ARBA00022786"/>
    </source>
</evidence>
<feature type="domain" description="Ubiquitin-like" evidence="4">
    <location>
        <begin position="142"/>
        <end position="211"/>
    </location>
</feature>